<keyword evidence="2" id="KW-1185">Reference proteome</keyword>
<protein>
    <submittedName>
        <fullName evidence="1">Uncharacterized protein</fullName>
    </submittedName>
</protein>
<sequence length="290" mass="33192">MTIFLTVLKKLIKEKLTTTSKNLKWQAQYPLLYTQALSLQKQHIIDLLEIEIQDFKGSDDDEADAVAIKKIIGAARVKIQDKHEQHQKPRDEGDTLDILSNLIFHIDAFYTKLSTFNDKMKAENRLILINKSCNCFEPASIIYYHSACYLAEEIFNPSSTLDTVIRNAKEEAVRSRIQALSERIKPEMELEERKEKAMEALKDLSTDNQNIINPKSKGGFSLPFFSFGGVVSVKLPSEWFNPSEGRFGQEFSLAVSLVQELSEYDFKTKFKGEVVELKEQEDPSRVTINM</sequence>
<dbReference type="AlphaFoldDB" id="A0A098GA91"/>
<dbReference type="HOGENOM" id="CLU_945922_0_0_6"/>
<name>A0A098GA91_9GAMM</name>
<dbReference type="RefSeq" id="WP_052674023.1">
    <property type="nucleotide sequence ID" value="NZ_LN614827.1"/>
</dbReference>
<reference evidence="2" key="1">
    <citation type="submission" date="2014-09" db="EMBL/GenBank/DDBJ databases">
        <authorList>
            <person name="Gomez-Valero L."/>
        </authorList>
    </citation>
    <scope>NUCLEOTIDE SEQUENCE [LARGE SCALE GENOMIC DNA]</scope>
    <source>
        <strain evidence="2">ATCC700992</strain>
    </source>
</reference>
<dbReference type="Proteomes" id="UP000032430">
    <property type="component" value="Chromosome I"/>
</dbReference>
<evidence type="ECO:0000313" key="2">
    <source>
        <dbReference type="Proteomes" id="UP000032430"/>
    </source>
</evidence>
<dbReference type="EMBL" id="LN614827">
    <property type="protein sequence ID" value="CEG58935.1"/>
    <property type="molecule type" value="Genomic_DNA"/>
</dbReference>
<gene>
    <name evidence="1" type="ORF">LFA_3606</name>
</gene>
<organism evidence="1 2">
    <name type="scientific">Legionella fallonii LLAP-10</name>
    <dbReference type="NCBI Taxonomy" id="1212491"/>
    <lineage>
        <taxon>Bacteria</taxon>
        <taxon>Pseudomonadati</taxon>
        <taxon>Pseudomonadota</taxon>
        <taxon>Gammaproteobacteria</taxon>
        <taxon>Legionellales</taxon>
        <taxon>Legionellaceae</taxon>
        <taxon>Legionella</taxon>
    </lineage>
</organism>
<dbReference type="KEGG" id="lfa:LFA_3606"/>
<dbReference type="OrthoDB" id="5651291at2"/>
<proteinExistence type="predicted"/>
<evidence type="ECO:0000313" key="1">
    <source>
        <dbReference type="EMBL" id="CEG58935.1"/>
    </source>
</evidence>
<accession>A0A098GA91</accession>